<gene>
    <name evidence="1" type="ORF">FNW02_24180</name>
</gene>
<dbReference type="Proteomes" id="UP001165986">
    <property type="component" value="Unassembled WGS sequence"/>
</dbReference>
<evidence type="ECO:0000313" key="2">
    <source>
        <dbReference type="Proteomes" id="UP001165986"/>
    </source>
</evidence>
<organism evidence="1 2">
    <name type="scientific">Komarekiella delphini-convector SJRDD-AB1</name>
    <dbReference type="NCBI Taxonomy" id="2593771"/>
    <lineage>
        <taxon>Bacteria</taxon>
        <taxon>Bacillati</taxon>
        <taxon>Cyanobacteriota</taxon>
        <taxon>Cyanophyceae</taxon>
        <taxon>Nostocales</taxon>
        <taxon>Nostocaceae</taxon>
        <taxon>Komarekiella</taxon>
        <taxon>Komarekiella delphini-convector</taxon>
    </lineage>
</organism>
<proteinExistence type="predicted"/>
<dbReference type="EMBL" id="VJXY01000032">
    <property type="protein sequence ID" value="MBD6618838.1"/>
    <property type="molecule type" value="Genomic_DNA"/>
</dbReference>
<comment type="caution">
    <text evidence="1">The sequence shown here is derived from an EMBL/GenBank/DDBJ whole genome shotgun (WGS) entry which is preliminary data.</text>
</comment>
<reference evidence="1" key="1">
    <citation type="submission" date="2019-07" db="EMBL/GenBank/DDBJ databases">
        <title>Toxilogical consequences of a new and cryptic species of cyanobacteria (Komarekiella delphini-convector) recovered from the epidermis of a bottlenose dolphin and 1500 ft. in the air.</title>
        <authorList>
            <person name="Brown A.O."/>
            <person name="Dvorak P."/>
            <person name="Villanueva C.D."/>
            <person name="Foss A.J."/>
            <person name="Garvey A.D."/>
            <person name="Gibson Q.A."/>
            <person name="Johansen J.R."/>
            <person name="Casamatta D.A."/>
        </authorList>
    </citation>
    <scope>NUCLEOTIDE SEQUENCE</scope>
    <source>
        <strain evidence="1">SJRDD-AB1</strain>
    </source>
</reference>
<dbReference type="AlphaFoldDB" id="A0AA40T1C3"/>
<keyword evidence="2" id="KW-1185">Reference proteome</keyword>
<accession>A0AA40T1C3</accession>
<evidence type="ECO:0000313" key="1">
    <source>
        <dbReference type="EMBL" id="MBD6618838.1"/>
    </source>
</evidence>
<protein>
    <submittedName>
        <fullName evidence="1">Uncharacterized protein</fullName>
    </submittedName>
</protein>
<name>A0AA40T1C3_9NOST</name>
<sequence length="62" mass="7083">MRRTPFGNGGLHFSTLRLHPKRSYAAGFTAPWQLSFDFAQLPRSRNSVTEGRGSEERIINDF</sequence>